<proteinExistence type="predicted"/>
<reference evidence="1" key="1">
    <citation type="submission" date="2014-09" db="EMBL/GenBank/DDBJ databases">
        <authorList>
            <person name="Magalhaes I.L.F."/>
            <person name="Oliveira U."/>
            <person name="Santos F.R."/>
            <person name="Vidigal T.H.D.A."/>
            <person name="Brescovit A.D."/>
            <person name="Santos A.J."/>
        </authorList>
    </citation>
    <scope>NUCLEOTIDE SEQUENCE</scope>
    <source>
        <tissue evidence="1">Shoot tissue taken approximately 20 cm above the soil surface</tissue>
    </source>
</reference>
<reference evidence="1" key="2">
    <citation type="journal article" date="2015" name="Data Brief">
        <title>Shoot transcriptome of the giant reed, Arundo donax.</title>
        <authorList>
            <person name="Barrero R.A."/>
            <person name="Guerrero F.D."/>
            <person name="Moolhuijzen P."/>
            <person name="Goolsby J.A."/>
            <person name="Tidwell J."/>
            <person name="Bellgard S.E."/>
            <person name="Bellgard M.I."/>
        </authorList>
    </citation>
    <scope>NUCLEOTIDE SEQUENCE</scope>
    <source>
        <tissue evidence="1">Shoot tissue taken approximately 20 cm above the soil surface</tissue>
    </source>
</reference>
<sequence>MKWMGEKKRTDQVIYHVVAQVGDVVRRVPKQDTLDYF</sequence>
<dbReference type="EMBL" id="GBRH01215800">
    <property type="protein sequence ID" value="JAD82095.1"/>
    <property type="molecule type" value="Transcribed_RNA"/>
</dbReference>
<organism evidence="1">
    <name type="scientific">Arundo donax</name>
    <name type="common">Giant reed</name>
    <name type="synonym">Donax arundinaceus</name>
    <dbReference type="NCBI Taxonomy" id="35708"/>
    <lineage>
        <taxon>Eukaryota</taxon>
        <taxon>Viridiplantae</taxon>
        <taxon>Streptophyta</taxon>
        <taxon>Embryophyta</taxon>
        <taxon>Tracheophyta</taxon>
        <taxon>Spermatophyta</taxon>
        <taxon>Magnoliopsida</taxon>
        <taxon>Liliopsida</taxon>
        <taxon>Poales</taxon>
        <taxon>Poaceae</taxon>
        <taxon>PACMAD clade</taxon>
        <taxon>Arundinoideae</taxon>
        <taxon>Arundineae</taxon>
        <taxon>Arundo</taxon>
    </lineage>
</organism>
<evidence type="ECO:0000313" key="1">
    <source>
        <dbReference type="EMBL" id="JAD82095.1"/>
    </source>
</evidence>
<accession>A0A0A9D8Y8</accession>
<protein>
    <submittedName>
        <fullName evidence="1">Uncharacterized protein</fullName>
    </submittedName>
</protein>
<dbReference type="AlphaFoldDB" id="A0A0A9D8Y8"/>
<name>A0A0A9D8Y8_ARUDO</name>